<gene>
    <name evidence="1" type="ordered locus">Aboo_0763</name>
</gene>
<dbReference type="KEGG" id="abi:Aboo_0763"/>
<proteinExistence type="predicted"/>
<dbReference type="EMBL" id="CP001941">
    <property type="protein sequence ID" value="ADD08572.1"/>
    <property type="molecule type" value="Genomic_DNA"/>
</dbReference>
<dbReference type="OrthoDB" id="7902at2157"/>
<dbReference type="PANTHER" id="PTHR40734">
    <property type="entry name" value="TRNA-SPECIFIC ADENOSINE DEAMINASE-RELATED"/>
    <property type="match status" value="1"/>
</dbReference>
<dbReference type="SUPFAM" id="SSF160975">
    <property type="entry name" value="AF1531-like"/>
    <property type="match status" value="1"/>
</dbReference>
<sequence>MEDYAYILDYLPQGRAEEKSFRRTPLAIAVGDNEFKLFELIPKPNVSIVIGERVYIGKDLNKREKIEHVKRRIAYDELTHAAKSELPYVLEDIVKNREEFFIKFFNEAHPITTRLHMLELLPGLGKKTMWAILEERKKGPFKDFEDLRNRVKLTHHPVKLIVNRILYELQHRHEKYKIFVAR</sequence>
<dbReference type="RefSeq" id="WP_008082088.1">
    <property type="nucleotide sequence ID" value="NC_013926.1"/>
</dbReference>
<dbReference type="eggNOG" id="arCOG04130">
    <property type="taxonomic scope" value="Archaea"/>
</dbReference>
<dbReference type="Pfam" id="PF04919">
    <property type="entry name" value="DUF655"/>
    <property type="match status" value="1"/>
</dbReference>
<dbReference type="PANTHER" id="PTHR40734:SF1">
    <property type="entry name" value="DNA-BINDING PROTEIN"/>
    <property type="match status" value="1"/>
</dbReference>
<evidence type="ECO:0000313" key="1">
    <source>
        <dbReference type="EMBL" id="ADD08572.1"/>
    </source>
</evidence>
<name>B5I9F9_ACIB4</name>
<dbReference type="Gene3D" id="2.40.50.140">
    <property type="entry name" value="Nucleic acid-binding proteins"/>
    <property type="match status" value="1"/>
</dbReference>
<organism evidence="1 2">
    <name type="scientific">Aciduliprofundum boonei (strain DSM 19572 / T469)</name>
    <dbReference type="NCBI Taxonomy" id="439481"/>
    <lineage>
        <taxon>Archaea</taxon>
        <taxon>Methanobacteriati</taxon>
        <taxon>Thermoplasmatota</taxon>
        <taxon>DHVE2 group</taxon>
        <taxon>Candidatus Aciduliprofundum</taxon>
    </lineage>
</organism>
<dbReference type="Gene3D" id="1.10.150.280">
    <property type="entry name" value="AF1531-like domain"/>
    <property type="match status" value="1"/>
</dbReference>
<evidence type="ECO:0008006" key="3">
    <source>
        <dbReference type="Google" id="ProtNLM"/>
    </source>
</evidence>
<dbReference type="HOGENOM" id="CLU_076814_1_0_2"/>
<dbReference type="STRING" id="439481.Aboo_0763"/>
<keyword evidence="2" id="KW-1185">Reference proteome</keyword>
<reference evidence="1" key="1">
    <citation type="submission" date="2010-02" db="EMBL/GenBank/DDBJ databases">
        <title>Complete sequence of Aciduliprofundum boonei T469.</title>
        <authorList>
            <consortium name="US DOE Joint Genome Institute"/>
            <person name="Lucas S."/>
            <person name="Copeland A."/>
            <person name="Lapidus A."/>
            <person name="Cheng J.-F."/>
            <person name="Bruce D."/>
            <person name="Goodwin L."/>
            <person name="Pitluck S."/>
            <person name="Saunders E."/>
            <person name="Detter J.C."/>
            <person name="Han C."/>
            <person name="Tapia R."/>
            <person name="Land M."/>
            <person name="Hauser L."/>
            <person name="Kyrpides N."/>
            <person name="Mikhailova N."/>
            <person name="Flores G."/>
            <person name="Reysenbach A.-L."/>
            <person name="Woyke T."/>
        </authorList>
    </citation>
    <scope>NUCLEOTIDE SEQUENCE</scope>
    <source>
        <strain evidence="1">T469</strain>
    </source>
</reference>
<accession>B5I9F9</accession>
<dbReference type="AlphaFoldDB" id="B5I9F9"/>
<dbReference type="Proteomes" id="UP000001400">
    <property type="component" value="Chromosome"/>
</dbReference>
<dbReference type="InterPro" id="IPR007003">
    <property type="entry name" value="DUF655"/>
</dbReference>
<dbReference type="GeneID" id="8827712"/>
<dbReference type="InterPro" id="IPR012340">
    <property type="entry name" value="NA-bd_OB-fold"/>
</dbReference>
<evidence type="ECO:0000313" key="2">
    <source>
        <dbReference type="Proteomes" id="UP000001400"/>
    </source>
</evidence>
<protein>
    <recommendedName>
        <fullName evidence="3">DUF655 domain-containing protein</fullName>
    </recommendedName>
</protein>